<protein>
    <recommendedName>
        <fullName evidence="3">DUF2281 domain-containing protein</fullName>
    </recommendedName>
</protein>
<gene>
    <name evidence="1" type="ORF">GCM10023187_14480</name>
</gene>
<evidence type="ECO:0008006" key="3">
    <source>
        <dbReference type="Google" id="ProtNLM"/>
    </source>
</evidence>
<keyword evidence="2" id="KW-1185">Reference proteome</keyword>
<proteinExistence type="predicted"/>
<dbReference type="Proteomes" id="UP001500936">
    <property type="component" value="Unassembled WGS sequence"/>
</dbReference>
<dbReference type="RefSeq" id="WP_345265441.1">
    <property type="nucleotide sequence ID" value="NZ_BAABHB010000002.1"/>
</dbReference>
<sequence length="68" mass="7890">METVTVEIINSKAYRLLEDLEALNVIRLHKPDSVKIAETPEFGFAKDMIKRIDDDFNEPLSEFSDYMP</sequence>
<evidence type="ECO:0000313" key="2">
    <source>
        <dbReference type="Proteomes" id="UP001500936"/>
    </source>
</evidence>
<name>A0ABP8K5X5_9BACT</name>
<dbReference type="EMBL" id="BAABHB010000002">
    <property type="protein sequence ID" value="GAA4400872.1"/>
    <property type="molecule type" value="Genomic_DNA"/>
</dbReference>
<accession>A0ABP8K5X5</accession>
<evidence type="ECO:0000313" key="1">
    <source>
        <dbReference type="EMBL" id="GAA4400872.1"/>
    </source>
</evidence>
<comment type="caution">
    <text evidence="1">The sequence shown here is derived from an EMBL/GenBank/DDBJ whole genome shotgun (WGS) entry which is preliminary data.</text>
</comment>
<organism evidence="1 2">
    <name type="scientific">Nibrella viscosa</name>
    <dbReference type="NCBI Taxonomy" id="1084524"/>
    <lineage>
        <taxon>Bacteria</taxon>
        <taxon>Pseudomonadati</taxon>
        <taxon>Bacteroidota</taxon>
        <taxon>Cytophagia</taxon>
        <taxon>Cytophagales</taxon>
        <taxon>Spirosomataceae</taxon>
        <taxon>Nibrella</taxon>
    </lineage>
</organism>
<reference evidence="2" key="1">
    <citation type="journal article" date="2019" name="Int. J. Syst. Evol. Microbiol.">
        <title>The Global Catalogue of Microorganisms (GCM) 10K type strain sequencing project: providing services to taxonomists for standard genome sequencing and annotation.</title>
        <authorList>
            <consortium name="The Broad Institute Genomics Platform"/>
            <consortium name="The Broad Institute Genome Sequencing Center for Infectious Disease"/>
            <person name="Wu L."/>
            <person name="Ma J."/>
        </authorList>
    </citation>
    <scope>NUCLEOTIDE SEQUENCE [LARGE SCALE GENOMIC DNA]</scope>
    <source>
        <strain evidence="2">JCM 17925</strain>
    </source>
</reference>